<gene>
    <name evidence="1" type="ORF">IXB50_06730</name>
</gene>
<organism evidence="1 2">
    <name type="scientific">Leptothoe spongobia TAU-MAC 1115</name>
    <dbReference type="NCBI Taxonomy" id="1967444"/>
    <lineage>
        <taxon>Bacteria</taxon>
        <taxon>Bacillati</taxon>
        <taxon>Cyanobacteriota</taxon>
        <taxon>Cyanophyceae</taxon>
        <taxon>Nodosilineales</taxon>
        <taxon>Cymatolegaceae</taxon>
        <taxon>Leptothoe</taxon>
        <taxon>Leptothoe spongobia</taxon>
    </lineage>
</organism>
<reference evidence="1" key="2">
    <citation type="journal article" date="2021" name="Mar. Drugs">
        <title>Genome Reduction and Secondary Metabolism of the Marine Sponge-Associated Cyanobacterium Leptothoe.</title>
        <authorList>
            <person name="Konstantinou D."/>
            <person name="Popin R.V."/>
            <person name="Fewer D.P."/>
            <person name="Sivonen K."/>
            <person name="Gkelis S."/>
        </authorList>
    </citation>
    <scope>NUCLEOTIDE SEQUENCE</scope>
    <source>
        <strain evidence="1">TAU-MAC 1115</strain>
    </source>
</reference>
<name>A0A947GLV6_9CYAN</name>
<sequence>MISARYESAMGNNIVFATVAIEGTRPLLQHHFTPDAIPLKKRERTGVAGNDPEEWKKTVLMTSERQLYLPGNYFFSCLRDAAYLTTRKRQTQRDVVATLQIQDPVVLIRDRFVPDEPELIEQYQLCERPNVYVDVSAVKNPGSGGRNVRYRVATVPGWCCEFQMLWDRTIVATQVMEAICLDAGTLVGLGDGRSIGFGRFVIQRFEYADTS</sequence>
<protein>
    <submittedName>
        <fullName evidence="1">Uncharacterized protein</fullName>
    </submittedName>
</protein>
<dbReference type="RefSeq" id="WP_215608182.1">
    <property type="nucleotide sequence ID" value="NZ_JADOES010000009.1"/>
</dbReference>
<dbReference type="EMBL" id="JADOES010000009">
    <property type="protein sequence ID" value="MBT9315116.1"/>
    <property type="molecule type" value="Genomic_DNA"/>
</dbReference>
<proteinExistence type="predicted"/>
<evidence type="ECO:0000313" key="2">
    <source>
        <dbReference type="Proteomes" id="UP000717364"/>
    </source>
</evidence>
<reference evidence="1" key="1">
    <citation type="submission" date="2020-11" db="EMBL/GenBank/DDBJ databases">
        <authorList>
            <person name="Konstantinou D."/>
            <person name="Gkelis S."/>
            <person name="Popin R."/>
            <person name="Fewer D."/>
            <person name="Sivonen K."/>
        </authorList>
    </citation>
    <scope>NUCLEOTIDE SEQUENCE</scope>
    <source>
        <strain evidence="1">TAU-MAC 1115</strain>
    </source>
</reference>
<dbReference type="AlphaFoldDB" id="A0A947GLV6"/>
<evidence type="ECO:0000313" key="1">
    <source>
        <dbReference type="EMBL" id="MBT9315116.1"/>
    </source>
</evidence>
<accession>A0A947GLV6</accession>
<comment type="caution">
    <text evidence="1">The sequence shown here is derived from an EMBL/GenBank/DDBJ whole genome shotgun (WGS) entry which is preliminary data.</text>
</comment>
<dbReference type="Proteomes" id="UP000717364">
    <property type="component" value="Unassembled WGS sequence"/>
</dbReference>
<keyword evidence="2" id="KW-1185">Reference proteome</keyword>